<comment type="caution">
    <text evidence="3">The sequence shown here is derived from an EMBL/GenBank/DDBJ whole genome shotgun (WGS) entry which is preliminary data.</text>
</comment>
<evidence type="ECO:0000313" key="4">
    <source>
        <dbReference type="Proteomes" id="UP000585474"/>
    </source>
</evidence>
<dbReference type="AlphaFoldDB" id="A0A7J0E2A9"/>
<evidence type="ECO:0000256" key="1">
    <source>
        <dbReference type="SAM" id="MobiDB-lite"/>
    </source>
</evidence>
<feature type="compositionally biased region" description="Basic and acidic residues" evidence="1">
    <location>
        <begin position="145"/>
        <end position="155"/>
    </location>
</feature>
<dbReference type="OrthoDB" id="204980at2759"/>
<accession>A0A7J0E2A9</accession>
<name>A0A7J0E2A9_9ERIC</name>
<keyword evidence="4" id="KW-1185">Reference proteome</keyword>
<dbReference type="Pfam" id="PF00128">
    <property type="entry name" value="Alpha-amylase"/>
    <property type="match status" value="1"/>
</dbReference>
<sequence>MIRYSSTGNRDCGHGAIDEFKLLVREAHKREIEVIMDVVFNHTAEGNDKGPTLSFRGVDNKVFYMLAPKVIEVFVHTPNWVNGDVVPNEIVVALNDDVQIDSDKEGFSGMEELSNDDEEGVDKGVRYVSLGDKEMCDNALVVKEKEVGGSDLGDKEEGDSDSNDDQHCLHQSPSDDDNKPKFSEFREKDLKNHQFNWV</sequence>
<dbReference type="InterPro" id="IPR017853">
    <property type="entry name" value="GH"/>
</dbReference>
<evidence type="ECO:0000259" key="2">
    <source>
        <dbReference type="Pfam" id="PF00128"/>
    </source>
</evidence>
<dbReference type="Gene3D" id="3.20.20.80">
    <property type="entry name" value="Glycosidases"/>
    <property type="match status" value="1"/>
</dbReference>
<dbReference type="GO" id="GO:0005975">
    <property type="term" value="P:carbohydrate metabolic process"/>
    <property type="evidence" value="ECO:0007669"/>
    <property type="project" value="InterPro"/>
</dbReference>
<proteinExistence type="predicted"/>
<dbReference type="EMBL" id="BJWL01000001">
    <property type="protein sequence ID" value="GFY80528.1"/>
    <property type="molecule type" value="Genomic_DNA"/>
</dbReference>
<reference evidence="3 4" key="1">
    <citation type="submission" date="2019-07" db="EMBL/GenBank/DDBJ databases">
        <title>De Novo Assembly of kiwifruit Actinidia rufa.</title>
        <authorList>
            <person name="Sugita-Konishi S."/>
            <person name="Sato K."/>
            <person name="Mori E."/>
            <person name="Abe Y."/>
            <person name="Kisaki G."/>
            <person name="Hamano K."/>
            <person name="Suezawa K."/>
            <person name="Otani M."/>
            <person name="Fukuda T."/>
            <person name="Manabe T."/>
            <person name="Gomi K."/>
            <person name="Tabuchi M."/>
            <person name="Akimitsu K."/>
            <person name="Kataoka I."/>
        </authorList>
    </citation>
    <scope>NUCLEOTIDE SEQUENCE [LARGE SCALE GENOMIC DNA]</scope>
    <source>
        <strain evidence="4">cv. Fuchu</strain>
    </source>
</reference>
<feature type="domain" description="Glycosyl hydrolase family 13 catalytic" evidence="2">
    <location>
        <begin position="14"/>
        <end position="48"/>
    </location>
</feature>
<feature type="region of interest" description="Disordered" evidence="1">
    <location>
        <begin position="145"/>
        <end position="198"/>
    </location>
</feature>
<dbReference type="PANTHER" id="PTHR43002">
    <property type="entry name" value="GLYCOGEN DEBRANCHING ENZYME"/>
    <property type="match status" value="1"/>
</dbReference>
<gene>
    <name evidence="3" type="ORF">Acr_01g0003370</name>
</gene>
<organism evidence="3 4">
    <name type="scientific">Actinidia rufa</name>
    <dbReference type="NCBI Taxonomy" id="165716"/>
    <lineage>
        <taxon>Eukaryota</taxon>
        <taxon>Viridiplantae</taxon>
        <taxon>Streptophyta</taxon>
        <taxon>Embryophyta</taxon>
        <taxon>Tracheophyta</taxon>
        <taxon>Spermatophyta</taxon>
        <taxon>Magnoliopsida</taxon>
        <taxon>eudicotyledons</taxon>
        <taxon>Gunneridae</taxon>
        <taxon>Pentapetalae</taxon>
        <taxon>asterids</taxon>
        <taxon>Ericales</taxon>
        <taxon>Actinidiaceae</taxon>
        <taxon>Actinidia</taxon>
    </lineage>
</organism>
<protein>
    <submittedName>
        <fullName evidence="3">Isoamylase 1</fullName>
    </submittedName>
</protein>
<dbReference type="InterPro" id="IPR006047">
    <property type="entry name" value="GH13_cat_dom"/>
</dbReference>
<dbReference type="SUPFAM" id="SSF51445">
    <property type="entry name" value="(Trans)glycosidases"/>
    <property type="match status" value="1"/>
</dbReference>
<dbReference type="Proteomes" id="UP000585474">
    <property type="component" value="Unassembled WGS sequence"/>
</dbReference>
<feature type="compositionally biased region" description="Basic and acidic residues" evidence="1">
    <location>
        <begin position="176"/>
        <end position="192"/>
    </location>
</feature>
<evidence type="ECO:0000313" key="3">
    <source>
        <dbReference type="EMBL" id="GFY80528.1"/>
    </source>
</evidence>